<gene>
    <name evidence="2" type="ORF">MNBD_IGNAVI01-2965</name>
</gene>
<sequence length="102" mass="11703">MYARVTTLHLNISKRQEAIDIYRDSVIPEAKQQKGFKGATFFVNKNSGKFVSITIWENMDAAVENQKSGYFQKQVDKFAHLQVVVPEFEGFDVPVLDYGNRN</sequence>
<organism evidence="2">
    <name type="scientific">hydrothermal vent metagenome</name>
    <dbReference type="NCBI Taxonomy" id="652676"/>
    <lineage>
        <taxon>unclassified sequences</taxon>
        <taxon>metagenomes</taxon>
        <taxon>ecological metagenomes</taxon>
    </lineage>
</organism>
<dbReference type="InterPro" id="IPR007138">
    <property type="entry name" value="ABM_dom"/>
</dbReference>
<dbReference type="InterPro" id="IPR011008">
    <property type="entry name" value="Dimeric_a/b-barrel"/>
</dbReference>
<name>A0A3B1CNS9_9ZZZZ</name>
<evidence type="ECO:0000313" key="2">
    <source>
        <dbReference type="EMBL" id="VAX28131.1"/>
    </source>
</evidence>
<dbReference type="AlphaFoldDB" id="A0A3B1CNS9"/>
<reference evidence="2" key="1">
    <citation type="submission" date="2018-06" db="EMBL/GenBank/DDBJ databases">
        <authorList>
            <person name="Zhirakovskaya E."/>
        </authorList>
    </citation>
    <scope>NUCLEOTIDE SEQUENCE</scope>
</reference>
<dbReference type="EMBL" id="UOGD01000404">
    <property type="protein sequence ID" value="VAX28131.1"/>
    <property type="molecule type" value="Genomic_DNA"/>
</dbReference>
<accession>A0A3B1CNS9</accession>
<proteinExistence type="predicted"/>
<protein>
    <recommendedName>
        <fullName evidence="1">ABM domain-containing protein</fullName>
    </recommendedName>
</protein>
<feature type="domain" description="ABM" evidence="1">
    <location>
        <begin position="1"/>
        <end position="73"/>
    </location>
</feature>
<dbReference type="Gene3D" id="3.30.70.100">
    <property type="match status" value="1"/>
</dbReference>
<dbReference type="Pfam" id="PF03992">
    <property type="entry name" value="ABM"/>
    <property type="match status" value="1"/>
</dbReference>
<dbReference type="SUPFAM" id="SSF54909">
    <property type="entry name" value="Dimeric alpha+beta barrel"/>
    <property type="match status" value="1"/>
</dbReference>
<evidence type="ECO:0000259" key="1">
    <source>
        <dbReference type="Pfam" id="PF03992"/>
    </source>
</evidence>